<proteinExistence type="predicted"/>
<dbReference type="EMBL" id="VNHX01000006">
    <property type="protein sequence ID" value="TYP96369.1"/>
    <property type="molecule type" value="Genomic_DNA"/>
</dbReference>
<keyword evidence="2" id="KW-1185">Reference proteome</keyword>
<evidence type="ECO:0000313" key="2">
    <source>
        <dbReference type="Proteomes" id="UP000325105"/>
    </source>
</evidence>
<dbReference type="AlphaFoldDB" id="A0A5S5DNU7"/>
<evidence type="ECO:0000313" key="1">
    <source>
        <dbReference type="EMBL" id="TYP96369.1"/>
    </source>
</evidence>
<sequence>MLFKRYKRHFTSSKEEFKLTKNTISDTQLCFTTAHRTNKIKTAI</sequence>
<organism evidence="1 2">
    <name type="scientific">Sphingobacterium allocomposti</name>
    <dbReference type="NCBI Taxonomy" id="415956"/>
    <lineage>
        <taxon>Bacteria</taxon>
        <taxon>Pseudomonadati</taxon>
        <taxon>Bacteroidota</taxon>
        <taxon>Sphingobacteriia</taxon>
        <taxon>Sphingobacteriales</taxon>
        <taxon>Sphingobacteriaceae</taxon>
        <taxon>Sphingobacterium</taxon>
    </lineage>
</organism>
<name>A0A5S5DNU7_9SPHI</name>
<protein>
    <submittedName>
        <fullName evidence="1">Uncharacterized protein</fullName>
    </submittedName>
</protein>
<comment type="caution">
    <text evidence="1">The sequence shown here is derived from an EMBL/GenBank/DDBJ whole genome shotgun (WGS) entry which is preliminary data.</text>
</comment>
<reference evidence="1 2" key="1">
    <citation type="submission" date="2019-07" db="EMBL/GenBank/DDBJ databases">
        <title>Genomic Encyclopedia of Archaeal and Bacterial Type Strains, Phase II (KMG-II): from individual species to whole genera.</title>
        <authorList>
            <person name="Goeker M."/>
        </authorList>
    </citation>
    <scope>NUCLEOTIDE SEQUENCE [LARGE SCALE GENOMIC DNA]</scope>
    <source>
        <strain evidence="1 2">DSM 18850</strain>
    </source>
</reference>
<accession>A0A5S5DNU7</accession>
<gene>
    <name evidence="1" type="ORF">BC792_10677</name>
</gene>
<dbReference type="Proteomes" id="UP000325105">
    <property type="component" value="Unassembled WGS sequence"/>
</dbReference>